<dbReference type="SUPFAM" id="SSF53756">
    <property type="entry name" value="UDP-Glycosyltransferase/glycogen phosphorylase"/>
    <property type="match status" value="1"/>
</dbReference>
<dbReference type="GO" id="GO:0009244">
    <property type="term" value="P:lipopolysaccharide core region biosynthetic process"/>
    <property type="evidence" value="ECO:0007669"/>
    <property type="project" value="TreeGrafter"/>
</dbReference>
<reference evidence="3" key="1">
    <citation type="submission" date="2013-08" db="EMBL/GenBank/DDBJ databases">
        <authorList>
            <person name="Mendez C."/>
            <person name="Richter M."/>
            <person name="Ferrer M."/>
            <person name="Sanchez J."/>
        </authorList>
    </citation>
    <scope>NUCLEOTIDE SEQUENCE</scope>
</reference>
<gene>
    <name evidence="3" type="ORF">B1B_04751</name>
</gene>
<comment type="caution">
    <text evidence="3">The sequence shown here is derived from an EMBL/GenBank/DDBJ whole genome shotgun (WGS) entry which is preliminary data.</text>
</comment>
<dbReference type="GO" id="GO:0005829">
    <property type="term" value="C:cytosol"/>
    <property type="evidence" value="ECO:0007669"/>
    <property type="project" value="TreeGrafter"/>
</dbReference>
<evidence type="ECO:0000256" key="2">
    <source>
        <dbReference type="ARBA" id="ARBA00022679"/>
    </source>
</evidence>
<dbReference type="InterPro" id="IPR051199">
    <property type="entry name" value="LPS_LOS_Heptosyltrfase"/>
</dbReference>
<feature type="non-terminal residue" evidence="3">
    <location>
        <position position="1"/>
    </location>
</feature>
<dbReference type="PANTHER" id="PTHR30160">
    <property type="entry name" value="TETRAACYLDISACCHARIDE 4'-KINASE-RELATED"/>
    <property type="match status" value="1"/>
</dbReference>
<accession>T1BQP6</accession>
<evidence type="ECO:0000256" key="1">
    <source>
        <dbReference type="ARBA" id="ARBA00022676"/>
    </source>
</evidence>
<feature type="non-terminal residue" evidence="3">
    <location>
        <position position="243"/>
    </location>
</feature>
<reference evidence="3" key="2">
    <citation type="journal article" date="2014" name="ISME J.">
        <title>Microbial stratification in low pH oxic and suboxic macroscopic growths along an acid mine drainage.</title>
        <authorList>
            <person name="Mendez-Garcia C."/>
            <person name="Mesa V."/>
            <person name="Sprenger R.R."/>
            <person name="Richter M."/>
            <person name="Diez M.S."/>
            <person name="Solano J."/>
            <person name="Bargiela R."/>
            <person name="Golyshina O.V."/>
            <person name="Manteca A."/>
            <person name="Ramos J.L."/>
            <person name="Gallego J.R."/>
            <person name="Llorente I."/>
            <person name="Martins Dos Santos V.A."/>
            <person name="Jensen O.N."/>
            <person name="Pelaez A.I."/>
            <person name="Sanchez J."/>
            <person name="Ferrer M."/>
        </authorList>
    </citation>
    <scope>NUCLEOTIDE SEQUENCE</scope>
</reference>
<keyword evidence="2 3" id="KW-0808">Transferase</keyword>
<proteinExistence type="predicted"/>
<dbReference type="EMBL" id="AUZY01002980">
    <property type="protein sequence ID" value="EQD70903.1"/>
    <property type="molecule type" value="Genomic_DNA"/>
</dbReference>
<organism evidence="3">
    <name type="scientific">mine drainage metagenome</name>
    <dbReference type="NCBI Taxonomy" id="410659"/>
    <lineage>
        <taxon>unclassified sequences</taxon>
        <taxon>metagenomes</taxon>
        <taxon>ecological metagenomes</taxon>
    </lineage>
</organism>
<dbReference type="GO" id="GO:0008713">
    <property type="term" value="F:ADP-heptose-lipopolysaccharide heptosyltransferase activity"/>
    <property type="evidence" value="ECO:0007669"/>
    <property type="project" value="TreeGrafter"/>
</dbReference>
<evidence type="ECO:0000313" key="3">
    <source>
        <dbReference type="EMBL" id="EQD70903.1"/>
    </source>
</evidence>
<dbReference type="AlphaFoldDB" id="T1BQP6"/>
<dbReference type="Pfam" id="PF01075">
    <property type="entry name" value="Glyco_transf_9"/>
    <property type="match status" value="1"/>
</dbReference>
<dbReference type="Gene3D" id="3.40.50.2000">
    <property type="entry name" value="Glycogen Phosphorylase B"/>
    <property type="match status" value="2"/>
</dbReference>
<protein>
    <submittedName>
        <fullName evidence="3">Glycosyl transferase family 9</fullName>
    </submittedName>
</protein>
<dbReference type="InterPro" id="IPR002201">
    <property type="entry name" value="Glyco_trans_9"/>
</dbReference>
<dbReference type="PANTHER" id="PTHR30160:SF1">
    <property type="entry name" value="LIPOPOLYSACCHARIDE 1,2-N-ACETYLGLUCOSAMINETRANSFERASE-RELATED"/>
    <property type="match status" value="1"/>
</dbReference>
<keyword evidence="1" id="KW-0328">Glycosyltransferase</keyword>
<sequence>LDPGATSIMKILVGLIEHLGDIVACEPVVRYLKMEHKNALLSWAVSEPYRELIDSNPYIDETVIIGCLTEWINYAKTSKYDYIIDLHVNYRICQQCNIPLFKTAGNPFVNAWEWFDYGSLLEAFSVGAGLPRLSAQPRVYLSQNHIDAVNKLGLGSEYVVINRDSNDKNKDWLNKNWDYIIKKIINDFGLSVVEVGTDVNSKITKYLFNDKSYINLKSKTTILECAEVIRRSCLFIGIDSGPA</sequence>
<name>T1BQP6_9ZZZZ</name>